<protein>
    <submittedName>
        <fullName evidence="1">Uncharacterized protein</fullName>
    </submittedName>
</protein>
<organism evidence="1">
    <name type="scientific">marine sediment metagenome</name>
    <dbReference type="NCBI Taxonomy" id="412755"/>
    <lineage>
        <taxon>unclassified sequences</taxon>
        <taxon>metagenomes</taxon>
        <taxon>ecological metagenomes</taxon>
    </lineage>
</organism>
<dbReference type="AlphaFoldDB" id="A0A0F9XG84"/>
<gene>
    <name evidence="1" type="ORF">LCGC14_0224870</name>
</gene>
<reference evidence="1" key="1">
    <citation type="journal article" date="2015" name="Nature">
        <title>Complex archaea that bridge the gap between prokaryotes and eukaryotes.</title>
        <authorList>
            <person name="Spang A."/>
            <person name="Saw J.H."/>
            <person name="Jorgensen S.L."/>
            <person name="Zaremba-Niedzwiedzka K."/>
            <person name="Martijn J."/>
            <person name="Lind A.E."/>
            <person name="van Eijk R."/>
            <person name="Schleper C."/>
            <person name="Guy L."/>
            <person name="Ettema T.J."/>
        </authorList>
    </citation>
    <scope>NUCLEOTIDE SEQUENCE</scope>
</reference>
<name>A0A0F9XG84_9ZZZZ</name>
<comment type="caution">
    <text evidence="1">The sequence shown here is derived from an EMBL/GenBank/DDBJ whole genome shotgun (WGS) entry which is preliminary data.</text>
</comment>
<sequence length="110" mass="12968">MNIKKDDDVKKSIVEIDQIIEMAKRQKGILNGMLVDVKTEGEIIQERRSFQTRCSKVINRVKVDNEEEYIEICGIYTKGSALINSKELIYRLDLCERHFNEFVQKEKEEE</sequence>
<accession>A0A0F9XG84</accession>
<proteinExistence type="predicted"/>
<evidence type="ECO:0000313" key="1">
    <source>
        <dbReference type="EMBL" id="KKN90903.1"/>
    </source>
</evidence>
<dbReference type="EMBL" id="LAZR01000107">
    <property type="protein sequence ID" value="KKN90903.1"/>
    <property type="molecule type" value="Genomic_DNA"/>
</dbReference>